<comment type="subcellular location">
    <subcellularLocation>
        <location evidence="1">Cell membrane</location>
        <topology evidence="1">Multi-pass membrane protein</topology>
    </subcellularLocation>
</comment>
<keyword evidence="11" id="KW-1185">Reference proteome</keyword>
<comment type="similarity">
    <text evidence="6">Belongs to the ABC-4 integral membrane protein family.</text>
</comment>
<evidence type="ECO:0000313" key="10">
    <source>
        <dbReference type="EMBL" id="MFD1936005.1"/>
    </source>
</evidence>
<feature type="transmembrane region" description="Helical" evidence="8">
    <location>
        <begin position="778"/>
        <end position="798"/>
    </location>
</feature>
<evidence type="ECO:0000256" key="3">
    <source>
        <dbReference type="ARBA" id="ARBA00022692"/>
    </source>
</evidence>
<keyword evidence="3 8" id="KW-0812">Transmembrane</keyword>
<keyword evidence="4 8" id="KW-1133">Transmembrane helix</keyword>
<gene>
    <name evidence="10" type="ORF">ACFSKW_31505</name>
</gene>
<keyword evidence="5 8" id="KW-0472">Membrane</keyword>
<evidence type="ECO:0000256" key="7">
    <source>
        <dbReference type="SAM" id="MobiDB-lite"/>
    </source>
</evidence>
<evidence type="ECO:0000256" key="1">
    <source>
        <dbReference type="ARBA" id="ARBA00004651"/>
    </source>
</evidence>
<dbReference type="RefSeq" id="WP_379576107.1">
    <property type="nucleotide sequence ID" value="NZ_JBHUFV010000047.1"/>
</dbReference>
<organism evidence="10 11">
    <name type="scientific">Nonomuraea mangrovi</name>
    <dbReference type="NCBI Taxonomy" id="2316207"/>
    <lineage>
        <taxon>Bacteria</taxon>
        <taxon>Bacillati</taxon>
        <taxon>Actinomycetota</taxon>
        <taxon>Actinomycetes</taxon>
        <taxon>Streptosporangiales</taxon>
        <taxon>Streptosporangiaceae</taxon>
        <taxon>Nonomuraea</taxon>
    </lineage>
</organism>
<name>A0ABW4T235_9ACTN</name>
<evidence type="ECO:0000256" key="8">
    <source>
        <dbReference type="SAM" id="Phobius"/>
    </source>
</evidence>
<proteinExistence type="inferred from homology"/>
<feature type="transmembrane region" description="Helical" evidence="8">
    <location>
        <begin position="751"/>
        <end position="772"/>
    </location>
</feature>
<accession>A0ABW4T235</accession>
<feature type="transmembrane region" description="Helical" evidence="8">
    <location>
        <begin position="20"/>
        <end position="41"/>
    </location>
</feature>
<evidence type="ECO:0000259" key="9">
    <source>
        <dbReference type="Pfam" id="PF02687"/>
    </source>
</evidence>
<dbReference type="PANTHER" id="PTHR30572">
    <property type="entry name" value="MEMBRANE COMPONENT OF TRANSPORTER-RELATED"/>
    <property type="match status" value="1"/>
</dbReference>
<protein>
    <submittedName>
        <fullName evidence="10">FtsX-like permease family protein</fullName>
    </submittedName>
</protein>
<evidence type="ECO:0000256" key="5">
    <source>
        <dbReference type="ARBA" id="ARBA00023136"/>
    </source>
</evidence>
<feature type="region of interest" description="Disordered" evidence="7">
    <location>
        <begin position="71"/>
        <end position="94"/>
    </location>
</feature>
<evidence type="ECO:0000256" key="4">
    <source>
        <dbReference type="ARBA" id="ARBA00022989"/>
    </source>
</evidence>
<feature type="transmembrane region" description="Helical" evidence="8">
    <location>
        <begin position="706"/>
        <end position="730"/>
    </location>
</feature>
<dbReference type="PANTHER" id="PTHR30572:SF4">
    <property type="entry name" value="ABC TRANSPORTER PERMEASE YTRF"/>
    <property type="match status" value="1"/>
</dbReference>
<dbReference type="InterPro" id="IPR003838">
    <property type="entry name" value="ABC3_permease_C"/>
</dbReference>
<dbReference type="Pfam" id="PF02687">
    <property type="entry name" value="FtsX"/>
    <property type="match status" value="1"/>
</dbReference>
<feature type="domain" description="ABC3 transporter permease C-terminal" evidence="9">
    <location>
        <begin position="266"/>
        <end position="378"/>
    </location>
</feature>
<evidence type="ECO:0000256" key="2">
    <source>
        <dbReference type="ARBA" id="ARBA00022475"/>
    </source>
</evidence>
<feature type="transmembrane region" description="Helical" evidence="8">
    <location>
        <begin position="810"/>
        <end position="833"/>
    </location>
</feature>
<keyword evidence="2" id="KW-1003">Cell membrane</keyword>
<feature type="transmembrane region" description="Helical" evidence="8">
    <location>
        <begin position="259"/>
        <end position="285"/>
    </location>
</feature>
<feature type="transmembrane region" description="Helical" evidence="8">
    <location>
        <begin position="305"/>
        <end position="330"/>
    </location>
</feature>
<dbReference type="InterPro" id="IPR050250">
    <property type="entry name" value="Macrolide_Exporter_MacB"/>
</dbReference>
<sequence length="845" mass="87263">MRVALRISRRDAVRAKGRTALIMVMIGLPVLVITGLLTFAATADVTVKEGLVRDLGAADLRIKTTPYSEITEQYGDSGLPGPEDSKPKRAQPTTTAEVAARLQPGTRLIGFDEGSVDVWRADQYEHVAAVEIDLRDPLARGVRPLVEGRYPAGPDEVVVTRAMPFRPGDTIKVTRANRPVRVVGVVSYPFNTEHMEVVGSRGVLLLDKRDGQGTGWLADTPSPATLSDTRRLNEVGLVGLSSLTADDDPLMSMMTSTQVLAVALVVFMVVAETALLAGPAFAIGLRRRRTELAMIAAQGGSKAHLRAIVLADGLLLGGTAAVPAAVVGSATGLLLVPLLSDSVGPAEVPWWQVLGVAALGSLSGMVAALVPALQAARQDTAAVLSGRSGAARDRTGKPVLGLVLLAAGVVASVAASRTEEVWIFAAAVLGQLGMVAVMPWLVRFTGRLAVRLPLTLRLSVRDAVRHRVRTASAVAAVMTATAGAVAAGIGVNSQYVDQRDSYRAPTPVGTLSITAANADDAEWAKIRTTAARLLPGVTLASGYQATTAAGESVALLPRVPITCRECTRGVFFNLQIGDQGVLDVMLGRHDPAAGAALAAGKAVVFDPALARNGMLSLNASGYRRSVDDKGFVVPAVVVKASDPRLGGALLPPAAVTAQGWKLQERELFTRHPVPDIERLHRELSVVSPYAGAGVASGFQSDIDGTLLVLMGGALILVLGGTFVATALAAADMRPDLATVSAVGAPAKTGRLVVAGQAGYIAGLGALVGAVAGVVPGVALAWVMTTAGGTALGFGPFMVRQDPGPATIAVPWSLVGVVVIGLPLLAALVAGAFARTGTLTLTRRLT</sequence>
<reference evidence="11" key="1">
    <citation type="journal article" date="2019" name="Int. J. Syst. Evol. Microbiol.">
        <title>The Global Catalogue of Microorganisms (GCM) 10K type strain sequencing project: providing services to taxonomists for standard genome sequencing and annotation.</title>
        <authorList>
            <consortium name="The Broad Institute Genomics Platform"/>
            <consortium name="The Broad Institute Genome Sequencing Center for Infectious Disease"/>
            <person name="Wu L."/>
            <person name="Ma J."/>
        </authorList>
    </citation>
    <scope>NUCLEOTIDE SEQUENCE [LARGE SCALE GENOMIC DNA]</scope>
    <source>
        <strain evidence="11">ICMP 6774ER</strain>
    </source>
</reference>
<feature type="transmembrane region" description="Helical" evidence="8">
    <location>
        <begin position="397"/>
        <end position="415"/>
    </location>
</feature>
<dbReference type="EMBL" id="JBHUFV010000047">
    <property type="protein sequence ID" value="MFD1936005.1"/>
    <property type="molecule type" value="Genomic_DNA"/>
</dbReference>
<evidence type="ECO:0000256" key="6">
    <source>
        <dbReference type="ARBA" id="ARBA00038076"/>
    </source>
</evidence>
<comment type="caution">
    <text evidence="10">The sequence shown here is derived from an EMBL/GenBank/DDBJ whole genome shotgun (WGS) entry which is preliminary data.</text>
</comment>
<feature type="transmembrane region" description="Helical" evidence="8">
    <location>
        <begin position="421"/>
        <end position="442"/>
    </location>
</feature>
<dbReference type="Proteomes" id="UP001597368">
    <property type="component" value="Unassembled WGS sequence"/>
</dbReference>
<feature type="transmembrane region" description="Helical" evidence="8">
    <location>
        <begin position="350"/>
        <end position="376"/>
    </location>
</feature>
<evidence type="ECO:0000313" key="11">
    <source>
        <dbReference type="Proteomes" id="UP001597368"/>
    </source>
</evidence>